<accession>A0ABR4GJ85</accession>
<dbReference type="Proteomes" id="UP001610563">
    <property type="component" value="Unassembled WGS sequence"/>
</dbReference>
<dbReference type="PANTHER" id="PTHR42085:SF2">
    <property type="entry name" value="F-BOX DOMAIN-CONTAINING PROTEIN"/>
    <property type="match status" value="1"/>
</dbReference>
<name>A0ABR4GJ85_9EURO</name>
<comment type="caution">
    <text evidence="1">The sequence shown here is derived from an EMBL/GenBank/DDBJ whole genome shotgun (WGS) entry which is preliminary data.</text>
</comment>
<keyword evidence="2" id="KW-1185">Reference proteome</keyword>
<evidence type="ECO:0000313" key="1">
    <source>
        <dbReference type="EMBL" id="KAL2799022.1"/>
    </source>
</evidence>
<dbReference type="PANTHER" id="PTHR42085">
    <property type="entry name" value="F-BOX DOMAIN-CONTAINING PROTEIN"/>
    <property type="match status" value="1"/>
</dbReference>
<evidence type="ECO:0000313" key="2">
    <source>
        <dbReference type="Proteomes" id="UP001610563"/>
    </source>
</evidence>
<dbReference type="EMBL" id="JBFTWV010000010">
    <property type="protein sequence ID" value="KAL2799022.1"/>
    <property type="molecule type" value="Genomic_DNA"/>
</dbReference>
<organism evidence="1 2">
    <name type="scientific">Aspergillus keveii</name>
    <dbReference type="NCBI Taxonomy" id="714993"/>
    <lineage>
        <taxon>Eukaryota</taxon>
        <taxon>Fungi</taxon>
        <taxon>Dikarya</taxon>
        <taxon>Ascomycota</taxon>
        <taxon>Pezizomycotina</taxon>
        <taxon>Eurotiomycetes</taxon>
        <taxon>Eurotiomycetidae</taxon>
        <taxon>Eurotiales</taxon>
        <taxon>Aspergillaceae</taxon>
        <taxon>Aspergillus</taxon>
        <taxon>Aspergillus subgen. Nidulantes</taxon>
    </lineage>
</organism>
<proteinExistence type="predicted"/>
<protein>
    <submittedName>
        <fullName evidence="1">Uncharacterized protein</fullName>
    </submittedName>
</protein>
<sequence length="511" mass="59990">MAEQPHFLRLPHKVRLWIYESLCMFQLGRSETGEIFYGEWSPREQKLVEQAGGRYYFCNQLFYVSRAIPEDARSEFYSGNHMWFCDERRFGFGQLLELTPLAWRSLRNITICFGRKNYRFWDYPSGCYKEYRLLVQDIGDIDAQRELSDDLAIWRLICSKLATYSTQNDQLELQLICDAATKDAAAQFIAPLHDLPRLKGLSISLGGARRLDLQYMILSTIRQKTQYFPQLADEPFPFLALPAELQFRVLEYSELVVPGEALTSRSTHQSFGPSMCWRYSCDASRNEDFTWGGYCSSISNSVSTIHTCWNIPHALFLVSRAVRELALSVYYSRNIIRPWYRPSKLPAPVRVPWSPDRSEFLSHVPQHSWHSIRHIHWVFPAMEHDAFYPDSGEIHDWINTLSNLFMAVRPCMITMEFSFARPKWSGVWPEDPINISREWKLYGRIVEPLARWRDMLDDLFIHSYYQRLSAPDDSPTERSRRSNERKLEQKFMGADYDSLARGKVYDRMMSV</sequence>
<gene>
    <name evidence="1" type="ORF">BJX66DRAFT_15662</name>
</gene>
<dbReference type="InterPro" id="IPR038883">
    <property type="entry name" value="AN11006-like"/>
</dbReference>
<reference evidence="1 2" key="1">
    <citation type="submission" date="2024-07" db="EMBL/GenBank/DDBJ databases">
        <title>Section-level genome sequencing and comparative genomics of Aspergillus sections Usti and Cavernicolus.</title>
        <authorList>
            <consortium name="Lawrence Berkeley National Laboratory"/>
            <person name="Nybo J.L."/>
            <person name="Vesth T.C."/>
            <person name="Theobald S."/>
            <person name="Frisvad J.C."/>
            <person name="Larsen T.O."/>
            <person name="Kjaerboelling I."/>
            <person name="Rothschild-Mancinelli K."/>
            <person name="Lyhne E.K."/>
            <person name="Kogle M.E."/>
            <person name="Barry K."/>
            <person name="Clum A."/>
            <person name="Na H."/>
            <person name="Ledsgaard L."/>
            <person name="Lin J."/>
            <person name="Lipzen A."/>
            <person name="Kuo A."/>
            <person name="Riley R."/>
            <person name="Mondo S."/>
            <person name="Labutti K."/>
            <person name="Haridas S."/>
            <person name="Pangalinan J."/>
            <person name="Salamov A.A."/>
            <person name="Simmons B.A."/>
            <person name="Magnuson J.K."/>
            <person name="Chen J."/>
            <person name="Drula E."/>
            <person name="Henrissat B."/>
            <person name="Wiebenga A."/>
            <person name="Lubbers R.J."/>
            <person name="Gomes A.C."/>
            <person name="Makela M.R."/>
            <person name="Stajich J."/>
            <person name="Grigoriev I.V."/>
            <person name="Mortensen U.H."/>
            <person name="De Vries R.P."/>
            <person name="Baker S.E."/>
            <person name="Andersen M.R."/>
        </authorList>
    </citation>
    <scope>NUCLEOTIDE SEQUENCE [LARGE SCALE GENOMIC DNA]</scope>
    <source>
        <strain evidence="1 2">CBS 209.92</strain>
    </source>
</reference>